<feature type="domain" description="F5/8 type C" evidence="1">
    <location>
        <begin position="203"/>
        <end position="352"/>
    </location>
</feature>
<dbReference type="EMBL" id="BSRX01000001">
    <property type="protein sequence ID" value="GLW52050.1"/>
    <property type="molecule type" value="Genomic_DNA"/>
</dbReference>
<dbReference type="SUPFAM" id="SSF48208">
    <property type="entry name" value="Six-hairpin glycosidases"/>
    <property type="match status" value="1"/>
</dbReference>
<dbReference type="InterPro" id="IPR005198">
    <property type="entry name" value="Glyco_hydro_76"/>
</dbReference>
<evidence type="ECO:0000313" key="3">
    <source>
        <dbReference type="Proteomes" id="UP001165143"/>
    </source>
</evidence>
<dbReference type="Pfam" id="PF00754">
    <property type="entry name" value="F5_F8_type_C"/>
    <property type="match status" value="1"/>
</dbReference>
<dbReference type="SUPFAM" id="SSF49785">
    <property type="entry name" value="Galactose-binding domain-like"/>
    <property type="match status" value="1"/>
</dbReference>
<dbReference type="InterPro" id="IPR000421">
    <property type="entry name" value="FA58C"/>
</dbReference>
<name>A0A9W6UM10_9ACTN</name>
<reference evidence="2" key="1">
    <citation type="submission" date="2023-02" db="EMBL/GenBank/DDBJ databases">
        <title>Kitasatospora phosalacinea NBRC 14362.</title>
        <authorList>
            <person name="Ichikawa N."/>
            <person name="Sato H."/>
            <person name="Tonouchi N."/>
        </authorList>
    </citation>
    <scope>NUCLEOTIDE SEQUENCE</scope>
    <source>
        <strain evidence="2">NBRC 14362</strain>
    </source>
</reference>
<dbReference type="Gene3D" id="2.60.120.260">
    <property type="entry name" value="Galactose-binding domain-like"/>
    <property type="match status" value="1"/>
</dbReference>
<protein>
    <recommendedName>
        <fullName evidence="1">F5/8 type C domain-containing protein</fullName>
    </recommendedName>
</protein>
<dbReference type="InterPro" id="IPR053169">
    <property type="entry name" value="MUG_Protein"/>
</dbReference>
<organism evidence="2 3">
    <name type="scientific">Kitasatospora phosalacinea</name>
    <dbReference type="NCBI Taxonomy" id="2065"/>
    <lineage>
        <taxon>Bacteria</taxon>
        <taxon>Bacillati</taxon>
        <taxon>Actinomycetota</taxon>
        <taxon>Actinomycetes</taxon>
        <taxon>Kitasatosporales</taxon>
        <taxon>Streptomycetaceae</taxon>
        <taxon>Kitasatospora</taxon>
    </lineage>
</organism>
<dbReference type="AlphaFoldDB" id="A0A9W6UM10"/>
<dbReference type="InterPro" id="IPR008979">
    <property type="entry name" value="Galactose-bd-like_sf"/>
</dbReference>
<accession>A0A9W6UM10</accession>
<dbReference type="PANTHER" id="PTHR47791:SF1">
    <property type="entry name" value="ENDO MANNANASE, GH76 FAMILY (EUROFUNG)"/>
    <property type="match status" value="1"/>
</dbReference>
<dbReference type="Gene3D" id="1.50.10.20">
    <property type="match status" value="1"/>
</dbReference>
<dbReference type="GO" id="GO:0005975">
    <property type="term" value="P:carbohydrate metabolic process"/>
    <property type="evidence" value="ECO:0007669"/>
    <property type="project" value="InterPro"/>
</dbReference>
<dbReference type="Pfam" id="PF03663">
    <property type="entry name" value="Glyco_hydro_76"/>
    <property type="match status" value="1"/>
</dbReference>
<dbReference type="PROSITE" id="PS50022">
    <property type="entry name" value="FA58C_3"/>
    <property type="match status" value="1"/>
</dbReference>
<sequence>MYANWNGTCGGGVRWNTNGNYKNAVTNELFLQLTAALHNRIPGDTAYLQRARDEWNWFRNSGMVNTDHLVNDGLNDACANNGQPTWTYNQGVILGGLTELYRATGDATLLTTARTLADASTTRLTSGGVLREPGEDDSCTSDGASFKGAYARGLGRLNAQLPDHPYAPALTTWANSAYAKDRNPLDQYGPHWAGGPGSTDYGCQQSALDLLNAAGGGTGGLALLPRTGWSASASATGGGDVAANMLDGVAGSRWSSGTPMAPGQSVTVDTGAVRPLARITMDSGGSANDYARGYQVFLSTDGASWGSAVATGSGTGALVTVDFPARSARYVKVVQTGTSTSWWSITEFNAYS</sequence>
<proteinExistence type="predicted"/>
<dbReference type="Proteomes" id="UP001165143">
    <property type="component" value="Unassembled WGS sequence"/>
</dbReference>
<dbReference type="InterPro" id="IPR008928">
    <property type="entry name" value="6-hairpin_glycosidase_sf"/>
</dbReference>
<evidence type="ECO:0000313" key="2">
    <source>
        <dbReference type="EMBL" id="GLW52050.1"/>
    </source>
</evidence>
<dbReference type="PANTHER" id="PTHR47791">
    <property type="entry name" value="MEIOTICALLY UP-REGULATED GENE 191 PROTEIN"/>
    <property type="match status" value="1"/>
</dbReference>
<comment type="caution">
    <text evidence="2">The sequence shown here is derived from an EMBL/GenBank/DDBJ whole genome shotgun (WGS) entry which is preliminary data.</text>
</comment>
<gene>
    <name evidence="2" type="ORF">Kpho01_00610</name>
</gene>
<evidence type="ECO:0000259" key="1">
    <source>
        <dbReference type="PROSITE" id="PS50022"/>
    </source>
</evidence>